<dbReference type="Pfam" id="PF14958">
    <property type="entry name" value="PAAT-like"/>
    <property type="match status" value="1"/>
</dbReference>
<feature type="compositionally biased region" description="Basic and acidic residues" evidence="1">
    <location>
        <begin position="297"/>
        <end position="325"/>
    </location>
</feature>
<protein>
    <submittedName>
        <fullName evidence="2">Uncharacterized protein</fullName>
    </submittedName>
</protein>
<evidence type="ECO:0000313" key="2">
    <source>
        <dbReference type="EMBL" id="PIK48819.1"/>
    </source>
</evidence>
<dbReference type="PANTHER" id="PTHR14787">
    <property type="entry name" value="C10ORF188 FAMILY MEMBER"/>
    <property type="match status" value="1"/>
</dbReference>
<keyword evidence="3" id="KW-1185">Reference proteome</keyword>
<dbReference type="InterPro" id="IPR028043">
    <property type="entry name" value="PAAT-like"/>
</dbReference>
<feature type="region of interest" description="Disordered" evidence="1">
    <location>
        <begin position="208"/>
        <end position="227"/>
    </location>
</feature>
<accession>A0A2G8KLD3</accession>
<proteinExistence type="predicted"/>
<dbReference type="OrthoDB" id="5981473at2759"/>
<evidence type="ECO:0000313" key="3">
    <source>
        <dbReference type="Proteomes" id="UP000230750"/>
    </source>
</evidence>
<dbReference type="STRING" id="307972.A0A2G8KLD3"/>
<dbReference type="EMBL" id="MRZV01000500">
    <property type="protein sequence ID" value="PIK48819.1"/>
    <property type="molecule type" value="Genomic_DNA"/>
</dbReference>
<evidence type="ECO:0000256" key="1">
    <source>
        <dbReference type="SAM" id="MobiDB-lite"/>
    </source>
</evidence>
<name>A0A2G8KLD3_STIJA</name>
<reference evidence="2 3" key="1">
    <citation type="journal article" date="2017" name="PLoS Biol.">
        <title>The sea cucumber genome provides insights into morphological evolution and visceral regeneration.</title>
        <authorList>
            <person name="Zhang X."/>
            <person name="Sun L."/>
            <person name="Yuan J."/>
            <person name="Sun Y."/>
            <person name="Gao Y."/>
            <person name="Zhang L."/>
            <person name="Li S."/>
            <person name="Dai H."/>
            <person name="Hamel J.F."/>
            <person name="Liu C."/>
            <person name="Yu Y."/>
            <person name="Liu S."/>
            <person name="Lin W."/>
            <person name="Guo K."/>
            <person name="Jin S."/>
            <person name="Xu P."/>
            <person name="Storey K.B."/>
            <person name="Huan P."/>
            <person name="Zhang T."/>
            <person name="Zhou Y."/>
            <person name="Zhang J."/>
            <person name="Lin C."/>
            <person name="Li X."/>
            <person name="Xing L."/>
            <person name="Huo D."/>
            <person name="Sun M."/>
            <person name="Wang L."/>
            <person name="Mercier A."/>
            <person name="Li F."/>
            <person name="Yang H."/>
            <person name="Xiang J."/>
        </authorList>
    </citation>
    <scope>NUCLEOTIDE SEQUENCE [LARGE SCALE GENOMIC DNA]</scope>
    <source>
        <strain evidence="2">Shaxun</strain>
        <tissue evidence="2">Muscle</tissue>
    </source>
</reference>
<organism evidence="2 3">
    <name type="scientific">Stichopus japonicus</name>
    <name type="common">Sea cucumber</name>
    <dbReference type="NCBI Taxonomy" id="307972"/>
    <lineage>
        <taxon>Eukaryota</taxon>
        <taxon>Metazoa</taxon>
        <taxon>Echinodermata</taxon>
        <taxon>Eleutherozoa</taxon>
        <taxon>Echinozoa</taxon>
        <taxon>Holothuroidea</taxon>
        <taxon>Aspidochirotacea</taxon>
        <taxon>Aspidochirotida</taxon>
        <taxon>Stichopodidae</taxon>
        <taxon>Apostichopus</taxon>
    </lineage>
</organism>
<gene>
    <name evidence="2" type="ORF">BSL78_14315</name>
</gene>
<feature type="compositionally biased region" description="Basic and acidic residues" evidence="1">
    <location>
        <begin position="389"/>
        <end position="413"/>
    </location>
</feature>
<feature type="region of interest" description="Disordered" evidence="1">
    <location>
        <begin position="384"/>
        <end position="413"/>
    </location>
</feature>
<feature type="region of interest" description="Disordered" evidence="1">
    <location>
        <begin position="297"/>
        <end position="330"/>
    </location>
</feature>
<dbReference type="PANTHER" id="PTHR14787:SF1">
    <property type="entry name" value="ATPASE PAAT"/>
    <property type="match status" value="1"/>
</dbReference>
<sequence>MMISSHYVSASSSWIEGTPSSLSSAITLLFDDNNARSEDSFEPCSVQRFSDVELRPKDEGTDFIPVTVTLQCEKEIQIATLEVVTNARHMEIYDNRGEYTCTVRGEKLTEEEECQGVNYKKTFVLEKSLPSCSLKLLSLAEKRCLKVSRLAVTVCKVSEESELILPKKQIDMVKVRQLLSTMSQPVPENVEHLMQTVEQYQENQSSVWSDIQQRAQESASRDTSASPMVGMLSMLSRSGELARLSSQTQGGNADSNALTEAMSKMMASASGRHGNAPGANNQLYQSLQGICKNVSQMRRDERQQTAKPDESEKAEKEASGSEKDQQSVPGSQGLAAMLQETMAAQLQALEERMMGRLEKRLDAFEKHIELRLNRIEVLVEQFAANNKNKQSESEGEQGYHGDVKNDEKAGEET</sequence>
<comment type="caution">
    <text evidence="2">The sequence shown here is derived from an EMBL/GenBank/DDBJ whole genome shotgun (WGS) entry which is preliminary data.</text>
</comment>
<feature type="compositionally biased region" description="Polar residues" evidence="1">
    <location>
        <begin position="208"/>
        <end position="226"/>
    </location>
</feature>
<dbReference type="AlphaFoldDB" id="A0A2G8KLD3"/>
<dbReference type="Proteomes" id="UP000230750">
    <property type="component" value="Unassembled WGS sequence"/>
</dbReference>